<dbReference type="AlphaFoldDB" id="A0A1M6GK00"/>
<sequence length="288" mass="34199">MNLENITQIERYKKLIRFIDENFKDEINIEKIEQISLYSYRNINRIFQSLHQETIGKYIKRIRLEKSAEYLKYTEEQVSDIAINVGFSDVASFSKAFKSKFNCSPILFRKSTNNILQPNKQNSDEHKLKPLPFTIETLPEFDVLYVEHKGNTQDLKAIEKTWNTFIKYCTKNQLLSDESIFFSEAIDDNEITDDFRCRTNVALILREPLNFAIENLYQTKKHHIQKYAKFIHKGANEQLVSTYNQIYGNWLTDIQLEFADKPILEFYVNHHEKIDKKDLITEIYIPVM</sequence>
<keyword evidence="1" id="KW-0805">Transcription regulation</keyword>
<dbReference type="PROSITE" id="PS01124">
    <property type="entry name" value="HTH_ARAC_FAMILY_2"/>
    <property type="match status" value="1"/>
</dbReference>
<dbReference type="InterPro" id="IPR009057">
    <property type="entry name" value="Homeodomain-like_sf"/>
</dbReference>
<dbReference type="Gene3D" id="1.10.10.60">
    <property type="entry name" value="Homeodomain-like"/>
    <property type="match status" value="1"/>
</dbReference>
<dbReference type="PRINTS" id="PR00032">
    <property type="entry name" value="HTHARAC"/>
</dbReference>
<reference evidence="6" key="1">
    <citation type="submission" date="2016-11" db="EMBL/GenBank/DDBJ databases">
        <authorList>
            <person name="Varghese N."/>
            <person name="Submissions S."/>
        </authorList>
    </citation>
    <scope>NUCLEOTIDE SEQUENCE [LARGE SCALE GENOMIC DNA]</scope>
    <source>
        <strain evidence="6">DSM 22623</strain>
    </source>
</reference>
<evidence type="ECO:0000259" key="4">
    <source>
        <dbReference type="PROSITE" id="PS01124"/>
    </source>
</evidence>
<dbReference type="SMART" id="SM00342">
    <property type="entry name" value="HTH_ARAC"/>
    <property type="match status" value="1"/>
</dbReference>
<dbReference type="GO" id="GO:0043565">
    <property type="term" value="F:sequence-specific DNA binding"/>
    <property type="evidence" value="ECO:0007669"/>
    <property type="project" value="InterPro"/>
</dbReference>
<evidence type="ECO:0000256" key="2">
    <source>
        <dbReference type="ARBA" id="ARBA00023125"/>
    </source>
</evidence>
<proteinExistence type="predicted"/>
<dbReference type="Pfam" id="PF12833">
    <property type="entry name" value="HTH_18"/>
    <property type="match status" value="1"/>
</dbReference>
<dbReference type="InterPro" id="IPR050908">
    <property type="entry name" value="SmbC-like"/>
</dbReference>
<dbReference type="STRING" id="570521.SAMN04488508_105320"/>
<dbReference type="InterPro" id="IPR029442">
    <property type="entry name" value="GyrI-like"/>
</dbReference>
<dbReference type="Gene3D" id="3.20.80.10">
    <property type="entry name" value="Regulatory factor, effector binding domain"/>
    <property type="match status" value="1"/>
</dbReference>
<keyword evidence="3" id="KW-0804">Transcription</keyword>
<evidence type="ECO:0000256" key="1">
    <source>
        <dbReference type="ARBA" id="ARBA00023015"/>
    </source>
</evidence>
<dbReference type="SUPFAM" id="SSF55136">
    <property type="entry name" value="Probable bacterial effector-binding domain"/>
    <property type="match status" value="1"/>
</dbReference>
<keyword evidence="6" id="KW-1185">Reference proteome</keyword>
<dbReference type="PANTHER" id="PTHR40055:SF1">
    <property type="entry name" value="TRANSCRIPTIONAL REGULATOR YGIV-RELATED"/>
    <property type="match status" value="1"/>
</dbReference>
<dbReference type="Pfam" id="PF06445">
    <property type="entry name" value="GyrI-like"/>
    <property type="match status" value="1"/>
</dbReference>
<dbReference type="SMART" id="SM00871">
    <property type="entry name" value="AraC_E_bind"/>
    <property type="match status" value="1"/>
</dbReference>
<dbReference type="PROSITE" id="PS00041">
    <property type="entry name" value="HTH_ARAC_FAMILY_1"/>
    <property type="match status" value="1"/>
</dbReference>
<dbReference type="SUPFAM" id="SSF46689">
    <property type="entry name" value="Homeodomain-like"/>
    <property type="match status" value="1"/>
</dbReference>
<dbReference type="InterPro" id="IPR018062">
    <property type="entry name" value="HTH_AraC-typ_CS"/>
</dbReference>
<dbReference type="OrthoDB" id="9816011at2"/>
<feature type="domain" description="HTH araC/xylS-type" evidence="4">
    <location>
        <begin position="13"/>
        <end position="111"/>
    </location>
</feature>
<dbReference type="GO" id="GO:0003700">
    <property type="term" value="F:DNA-binding transcription factor activity"/>
    <property type="evidence" value="ECO:0007669"/>
    <property type="project" value="InterPro"/>
</dbReference>
<organism evidence="5 6">
    <name type="scientific">Aquimarina spongiae</name>
    <dbReference type="NCBI Taxonomy" id="570521"/>
    <lineage>
        <taxon>Bacteria</taxon>
        <taxon>Pseudomonadati</taxon>
        <taxon>Bacteroidota</taxon>
        <taxon>Flavobacteriia</taxon>
        <taxon>Flavobacteriales</taxon>
        <taxon>Flavobacteriaceae</taxon>
        <taxon>Aquimarina</taxon>
    </lineage>
</organism>
<evidence type="ECO:0000313" key="5">
    <source>
        <dbReference type="EMBL" id="SHJ10253.1"/>
    </source>
</evidence>
<dbReference type="InterPro" id="IPR018060">
    <property type="entry name" value="HTH_AraC"/>
</dbReference>
<evidence type="ECO:0000313" key="6">
    <source>
        <dbReference type="Proteomes" id="UP000184432"/>
    </source>
</evidence>
<keyword evidence="2" id="KW-0238">DNA-binding</keyword>
<dbReference type="EMBL" id="FQYP01000005">
    <property type="protein sequence ID" value="SHJ10253.1"/>
    <property type="molecule type" value="Genomic_DNA"/>
</dbReference>
<dbReference type="InterPro" id="IPR020449">
    <property type="entry name" value="Tscrpt_reg_AraC-type_HTH"/>
</dbReference>
<dbReference type="InterPro" id="IPR010499">
    <property type="entry name" value="AraC_E-bd"/>
</dbReference>
<evidence type="ECO:0000256" key="3">
    <source>
        <dbReference type="ARBA" id="ARBA00023163"/>
    </source>
</evidence>
<dbReference type="Proteomes" id="UP000184432">
    <property type="component" value="Unassembled WGS sequence"/>
</dbReference>
<accession>A0A1M6GK00</accession>
<gene>
    <name evidence="5" type="ORF">SAMN04488508_105320</name>
</gene>
<name>A0A1M6GK00_9FLAO</name>
<dbReference type="PANTHER" id="PTHR40055">
    <property type="entry name" value="TRANSCRIPTIONAL REGULATOR YGIV-RELATED"/>
    <property type="match status" value="1"/>
</dbReference>
<dbReference type="InterPro" id="IPR011256">
    <property type="entry name" value="Reg_factor_effector_dom_sf"/>
</dbReference>
<dbReference type="RefSeq" id="WP_073316511.1">
    <property type="nucleotide sequence ID" value="NZ_FQYP01000005.1"/>
</dbReference>
<protein>
    <submittedName>
        <fullName evidence="5">Transcriptional regulator, AraC family</fullName>
    </submittedName>
</protein>